<dbReference type="PANTHER" id="PTHR43981">
    <property type="entry name" value="ENOYL-[ACYL-CARRIER-PROTEIN] REDUCTASE, MITOCHONDRIAL"/>
    <property type="match status" value="1"/>
</dbReference>
<keyword evidence="5" id="KW-0521">NADP</keyword>
<evidence type="ECO:0000256" key="10">
    <source>
        <dbReference type="ARBA" id="ARBA00023160"/>
    </source>
</evidence>
<evidence type="ECO:0000256" key="6">
    <source>
        <dbReference type="ARBA" id="ARBA00022946"/>
    </source>
</evidence>
<keyword evidence="9" id="KW-0496">Mitochondrion</keyword>
<dbReference type="InterPro" id="IPR013154">
    <property type="entry name" value="ADH-like_N"/>
</dbReference>
<dbReference type="InterPro" id="IPR051034">
    <property type="entry name" value="Mito_Enoyl-ACP_Reductase"/>
</dbReference>
<dbReference type="GO" id="GO:0141148">
    <property type="term" value="F:enoyl-[acyl-carrier-protein] reductase (NADPH) activity"/>
    <property type="evidence" value="ECO:0007669"/>
    <property type="project" value="UniProtKB-EC"/>
</dbReference>
<dbReference type="InterPro" id="IPR013149">
    <property type="entry name" value="ADH-like_C"/>
</dbReference>
<dbReference type="AlphaFoldDB" id="A0AAJ6QNA7"/>
<feature type="domain" description="Enoyl reductase (ER)" evidence="15">
    <location>
        <begin position="35"/>
        <end position="354"/>
    </location>
</feature>
<evidence type="ECO:0000256" key="14">
    <source>
        <dbReference type="ARBA" id="ARBA00048843"/>
    </source>
</evidence>
<reference evidence="17" key="1">
    <citation type="submission" date="2025-08" db="UniProtKB">
        <authorList>
            <consortium name="RefSeq"/>
        </authorList>
    </citation>
    <scope>IDENTIFICATION</scope>
</reference>
<dbReference type="InterPro" id="IPR011032">
    <property type="entry name" value="GroES-like_sf"/>
</dbReference>
<keyword evidence="8" id="KW-0443">Lipid metabolism</keyword>
<accession>A0AAJ6QNA7</accession>
<evidence type="ECO:0000256" key="13">
    <source>
        <dbReference type="ARBA" id="ARBA00042123"/>
    </source>
</evidence>
<dbReference type="KEGG" id="goe:100899393"/>
<dbReference type="Pfam" id="PF08240">
    <property type="entry name" value="ADH_N"/>
    <property type="match status" value="1"/>
</dbReference>
<dbReference type="SUPFAM" id="SSF50129">
    <property type="entry name" value="GroES-like"/>
    <property type="match status" value="1"/>
</dbReference>
<dbReference type="PANTHER" id="PTHR43981:SF2">
    <property type="entry name" value="ENOYL-[ACYL-CARRIER-PROTEIN] REDUCTASE, MITOCHONDRIAL"/>
    <property type="match status" value="1"/>
</dbReference>
<comment type="catalytic activity">
    <reaction evidence="14">
        <text>a 2,3-saturated acyl-[ACP] + NADP(+) = a (2E)-enoyl-[ACP] + NADPH + H(+)</text>
        <dbReference type="Rhea" id="RHEA:22564"/>
        <dbReference type="Rhea" id="RHEA-COMP:9925"/>
        <dbReference type="Rhea" id="RHEA-COMP:9926"/>
        <dbReference type="ChEBI" id="CHEBI:15378"/>
        <dbReference type="ChEBI" id="CHEBI:57783"/>
        <dbReference type="ChEBI" id="CHEBI:58349"/>
        <dbReference type="ChEBI" id="CHEBI:78784"/>
        <dbReference type="ChEBI" id="CHEBI:78785"/>
        <dbReference type="EC" id="1.3.1.104"/>
    </reaction>
</comment>
<organism evidence="16 17">
    <name type="scientific">Galendromus occidentalis</name>
    <name type="common">western predatory mite</name>
    <dbReference type="NCBI Taxonomy" id="34638"/>
    <lineage>
        <taxon>Eukaryota</taxon>
        <taxon>Metazoa</taxon>
        <taxon>Ecdysozoa</taxon>
        <taxon>Arthropoda</taxon>
        <taxon>Chelicerata</taxon>
        <taxon>Arachnida</taxon>
        <taxon>Acari</taxon>
        <taxon>Parasitiformes</taxon>
        <taxon>Mesostigmata</taxon>
        <taxon>Gamasina</taxon>
        <taxon>Phytoseioidea</taxon>
        <taxon>Phytoseiidae</taxon>
        <taxon>Typhlodrominae</taxon>
        <taxon>Galendromus</taxon>
    </lineage>
</organism>
<comment type="subcellular location">
    <subcellularLocation>
        <location evidence="1">Mitochondrion</location>
    </subcellularLocation>
</comment>
<dbReference type="FunFam" id="3.40.50.720:FF:000112">
    <property type="entry name" value="Enoyl-[acyl-carrier-protein] reductase 1, mitochondrial"/>
    <property type="match status" value="1"/>
</dbReference>
<dbReference type="Gene3D" id="3.40.50.720">
    <property type="entry name" value="NAD(P)-binding Rossmann-like Domain"/>
    <property type="match status" value="1"/>
</dbReference>
<evidence type="ECO:0000256" key="8">
    <source>
        <dbReference type="ARBA" id="ARBA00023098"/>
    </source>
</evidence>
<evidence type="ECO:0000256" key="11">
    <source>
        <dbReference type="ARBA" id="ARBA00038963"/>
    </source>
</evidence>
<dbReference type="SMART" id="SM00829">
    <property type="entry name" value="PKS_ER"/>
    <property type="match status" value="1"/>
</dbReference>
<sequence>MLPSARRALGGIGQARFAQVRLASNFTVKFDEYGDPLSVLKHETCEVPKVSEGSVLLKILASPINPSDINLIQGTYGIKPSLPARAGLEGVGEVIETGSSVKKLKTGDWVLLPGEAWGTWREFGVAEEKGLRKLSNQLDVVMASTMLVNPPSAYRMLKDFVELKPGDTVIQNGANSAVGQAVIQIAKAWGIKTVNIIRDRPDVADLKQQLIAMGADHVITEEELRLPEMKNLFKQIPMPSLALNCIGGRNCSDMMRYVADEGSVVTYGAMSKQPVVSSATALIFKDLRVRGFWRTRWAKKNSGSPEDDSMYEELQKMALDKKLLPPRHTVHKLQNYQEAVRKSMEGFTSSKQILVNM</sequence>
<dbReference type="GO" id="GO:0005739">
    <property type="term" value="C:mitochondrion"/>
    <property type="evidence" value="ECO:0007669"/>
    <property type="project" value="UniProtKB-SubCell"/>
</dbReference>
<evidence type="ECO:0000256" key="7">
    <source>
        <dbReference type="ARBA" id="ARBA00023002"/>
    </source>
</evidence>
<keyword evidence="7" id="KW-0560">Oxidoreductase</keyword>
<dbReference type="GeneID" id="100899393"/>
<evidence type="ECO:0000313" key="17">
    <source>
        <dbReference type="RefSeq" id="XP_003738443.1"/>
    </source>
</evidence>
<name>A0AAJ6QNA7_9ACAR</name>
<keyword evidence="10" id="KW-0275">Fatty acid biosynthesis</keyword>
<evidence type="ECO:0000256" key="1">
    <source>
        <dbReference type="ARBA" id="ARBA00004173"/>
    </source>
</evidence>
<dbReference type="InterPro" id="IPR036291">
    <property type="entry name" value="NAD(P)-bd_dom_sf"/>
</dbReference>
<keyword evidence="16" id="KW-1185">Reference proteome</keyword>
<evidence type="ECO:0000256" key="2">
    <source>
        <dbReference type="ARBA" id="ARBA00010371"/>
    </source>
</evidence>
<evidence type="ECO:0000259" key="15">
    <source>
        <dbReference type="SMART" id="SM00829"/>
    </source>
</evidence>
<dbReference type="Proteomes" id="UP000694867">
    <property type="component" value="Unplaced"/>
</dbReference>
<comment type="similarity">
    <text evidence="2">Belongs to the zinc-containing alcohol dehydrogenase family. Quinone oxidoreductase subfamily.</text>
</comment>
<dbReference type="InterPro" id="IPR020843">
    <property type="entry name" value="ER"/>
</dbReference>
<protein>
    <recommendedName>
        <fullName evidence="12">Enoyl-[acyl-carrier-protein] reductase, mitochondrial</fullName>
        <ecNumber evidence="11">1.3.1.104</ecNumber>
    </recommendedName>
    <alternativeName>
        <fullName evidence="13">2-enoyl thioester reductase</fullName>
    </alternativeName>
</protein>
<gene>
    <name evidence="17" type="primary">LOC100899393</name>
</gene>
<proteinExistence type="inferred from homology"/>
<dbReference type="RefSeq" id="XP_003738443.1">
    <property type="nucleotide sequence ID" value="XM_003738395.2"/>
</dbReference>
<evidence type="ECO:0000256" key="3">
    <source>
        <dbReference type="ARBA" id="ARBA00022516"/>
    </source>
</evidence>
<evidence type="ECO:0000256" key="5">
    <source>
        <dbReference type="ARBA" id="ARBA00022857"/>
    </source>
</evidence>
<keyword evidence="3" id="KW-0444">Lipid biosynthesis</keyword>
<evidence type="ECO:0000256" key="9">
    <source>
        <dbReference type="ARBA" id="ARBA00023128"/>
    </source>
</evidence>
<keyword evidence="4" id="KW-0276">Fatty acid metabolism</keyword>
<evidence type="ECO:0000313" key="16">
    <source>
        <dbReference type="Proteomes" id="UP000694867"/>
    </source>
</evidence>
<dbReference type="GO" id="GO:0006633">
    <property type="term" value="P:fatty acid biosynthetic process"/>
    <property type="evidence" value="ECO:0007669"/>
    <property type="project" value="UniProtKB-KW"/>
</dbReference>
<evidence type="ECO:0000256" key="12">
    <source>
        <dbReference type="ARBA" id="ARBA00041058"/>
    </source>
</evidence>
<evidence type="ECO:0000256" key="4">
    <source>
        <dbReference type="ARBA" id="ARBA00022832"/>
    </source>
</evidence>
<dbReference type="Gene3D" id="3.90.180.10">
    <property type="entry name" value="Medium-chain alcohol dehydrogenases, catalytic domain"/>
    <property type="match status" value="1"/>
</dbReference>
<dbReference type="CDD" id="cd08290">
    <property type="entry name" value="ETR"/>
    <property type="match status" value="1"/>
</dbReference>
<dbReference type="SUPFAM" id="SSF51735">
    <property type="entry name" value="NAD(P)-binding Rossmann-fold domains"/>
    <property type="match status" value="1"/>
</dbReference>
<dbReference type="EC" id="1.3.1.104" evidence="11"/>
<dbReference type="Pfam" id="PF00107">
    <property type="entry name" value="ADH_zinc_N"/>
    <property type="match status" value="1"/>
</dbReference>
<keyword evidence="6" id="KW-0809">Transit peptide</keyword>